<evidence type="ECO:0000313" key="2">
    <source>
        <dbReference type="EMBL" id="MTW19884.1"/>
    </source>
</evidence>
<feature type="compositionally biased region" description="Basic and acidic residues" evidence="1">
    <location>
        <begin position="224"/>
        <end position="236"/>
    </location>
</feature>
<comment type="caution">
    <text evidence="2">The sequence shown here is derived from an EMBL/GenBank/DDBJ whole genome shotgun (WGS) entry which is preliminary data.</text>
</comment>
<name>A0A6N8EC15_9GAMM</name>
<accession>A0A6N8EC15</accession>
<proteinExistence type="predicted"/>
<keyword evidence="3" id="KW-1185">Reference proteome</keyword>
<dbReference type="Gene3D" id="1.25.40.10">
    <property type="entry name" value="Tetratricopeptide repeat domain"/>
    <property type="match status" value="1"/>
</dbReference>
<dbReference type="EMBL" id="WNKT01000002">
    <property type="protein sequence ID" value="MTW19884.1"/>
    <property type="molecule type" value="Genomic_DNA"/>
</dbReference>
<reference evidence="2 3" key="1">
    <citation type="submission" date="2019-11" db="EMBL/GenBank/DDBJ databases">
        <title>Whole-genome sequence of the anaerobic purple sulfur bacterium Allochromatium palmeri DSM 15591.</title>
        <authorList>
            <person name="Kyndt J.A."/>
            <person name="Meyer T.E."/>
        </authorList>
    </citation>
    <scope>NUCLEOTIDE SEQUENCE [LARGE SCALE GENOMIC DNA]</scope>
    <source>
        <strain evidence="2 3">DSM 15591</strain>
    </source>
</reference>
<sequence length="244" mass="28208">MAKKSLIDIDGRLNKALEIARREGQNVRISEYEITFDPISNRHNKIPHQIRNRLEDLFYLVREDPQQVIPELLSLKEAHPNTPVIYNLLSGAYSRIGDNKAVGELVEENYRRNPDYLFAKINYAQFCLHTGDFDKIPEIFEGKYDLKLLYPRRKKFHVSEFAGFTAVMCAYLSVIGHKETARLFYDGLLAVAPDSELVLFAKRFFKPSLLGRLRLWAQKKGRIKEDVDGADDRPPSDDESWFSA</sequence>
<evidence type="ECO:0008006" key="4">
    <source>
        <dbReference type="Google" id="ProtNLM"/>
    </source>
</evidence>
<dbReference type="InterPro" id="IPR011990">
    <property type="entry name" value="TPR-like_helical_dom_sf"/>
</dbReference>
<protein>
    <recommendedName>
        <fullName evidence="4">Tetratricopeptide repeat protein</fullName>
    </recommendedName>
</protein>
<gene>
    <name evidence="2" type="ORF">GJ668_02115</name>
</gene>
<dbReference type="AlphaFoldDB" id="A0A6N8EC15"/>
<dbReference type="Proteomes" id="UP000434044">
    <property type="component" value="Unassembled WGS sequence"/>
</dbReference>
<dbReference type="OrthoDB" id="5751246at2"/>
<evidence type="ECO:0000313" key="3">
    <source>
        <dbReference type="Proteomes" id="UP000434044"/>
    </source>
</evidence>
<organism evidence="2 3">
    <name type="scientific">Allochromatium palmeri</name>
    <dbReference type="NCBI Taxonomy" id="231048"/>
    <lineage>
        <taxon>Bacteria</taxon>
        <taxon>Pseudomonadati</taxon>
        <taxon>Pseudomonadota</taxon>
        <taxon>Gammaproteobacteria</taxon>
        <taxon>Chromatiales</taxon>
        <taxon>Chromatiaceae</taxon>
        <taxon>Allochromatium</taxon>
    </lineage>
</organism>
<dbReference type="RefSeq" id="WP_155448460.1">
    <property type="nucleotide sequence ID" value="NZ_WNKT01000002.1"/>
</dbReference>
<evidence type="ECO:0000256" key="1">
    <source>
        <dbReference type="SAM" id="MobiDB-lite"/>
    </source>
</evidence>
<dbReference type="SUPFAM" id="SSF48452">
    <property type="entry name" value="TPR-like"/>
    <property type="match status" value="1"/>
</dbReference>
<feature type="region of interest" description="Disordered" evidence="1">
    <location>
        <begin position="224"/>
        <end position="244"/>
    </location>
</feature>